<dbReference type="InterPro" id="IPR026004">
    <property type="entry name" value="Septum_form"/>
</dbReference>
<feature type="signal peptide" evidence="1">
    <location>
        <begin position="1"/>
        <end position="27"/>
    </location>
</feature>
<dbReference type="Proteomes" id="UP000479756">
    <property type="component" value="Unassembled WGS sequence"/>
</dbReference>
<dbReference type="AlphaFoldDB" id="A0A7C9PNN3"/>
<gene>
    <name evidence="3" type="ORF">G3T37_10320</name>
</gene>
<evidence type="ECO:0000313" key="3">
    <source>
        <dbReference type="EMBL" id="NEM91750.1"/>
    </source>
</evidence>
<dbReference type="PROSITE" id="PS51257">
    <property type="entry name" value="PROKAR_LIPOPROTEIN"/>
    <property type="match status" value="1"/>
</dbReference>
<sequence>MRASRRGAATVLAATLVAVILSGCTVADVFRPNDPGADAFIGQCWFGPPDEITQWGTWTGDTAIGCGESHNLYTFAVDDLPKGIAKDWRRAGSSSTPSDVVSTAAQKLCAASFDRLLPTHSWKQELLTWYFFLPSASAWEQGKRWVRCDLGVYRLGTTLSTRTLRALPDPIRPMLDSVKTHPKAFELCLSGARNPSPLLDTSATLADCRRSPQWVLAARGALRASATDPYPGDATVAREVAALCRAATPGVGLERAGYGPTEMTWPLGRREVQCWVSQP</sequence>
<organism evidence="3 4">
    <name type="scientific">Galbitalea soli</name>
    <dbReference type="NCBI Taxonomy" id="1268042"/>
    <lineage>
        <taxon>Bacteria</taxon>
        <taxon>Bacillati</taxon>
        <taxon>Actinomycetota</taxon>
        <taxon>Actinomycetes</taxon>
        <taxon>Micrococcales</taxon>
        <taxon>Microbacteriaceae</taxon>
        <taxon>Galbitalea</taxon>
    </lineage>
</organism>
<evidence type="ECO:0000259" key="2">
    <source>
        <dbReference type="Pfam" id="PF13845"/>
    </source>
</evidence>
<feature type="domain" description="Septum formation-related" evidence="2">
    <location>
        <begin position="62"/>
        <end position="248"/>
    </location>
</feature>
<name>A0A7C9PNN3_9MICO</name>
<protein>
    <recommendedName>
        <fullName evidence="2">Septum formation-related domain-containing protein</fullName>
    </recommendedName>
</protein>
<feature type="chain" id="PRO_5028803107" description="Septum formation-related domain-containing protein" evidence="1">
    <location>
        <begin position="28"/>
        <end position="279"/>
    </location>
</feature>
<evidence type="ECO:0000256" key="1">
    <source>
        <dbReference type="SAM" id="SignalP"/>
    </source>
</evidence>
<comment type="caution">
    <text evidence="3">The sequence shown here is derived from an EMBL/GenBank/DDBJ whole genome shotgun (WGS) entry which is preliminary data.</text>
</comment>
<evidence type="ECO:0000313" key="4">
    <source>
        <dbReference type="Proteomes" id="UP000479756"/>
    </source>
</evidence>
<keyword evidence="4" id="KW-1185">Reference proteome</keyword>
<accession>A0A7C9PNN3</accession>
<keyword evidence="1" id="KW-0732">Signal</keyword>
<dbReference type="EMBL" id="JAAGWZ010000003">
    <property type="protein sequence ID" value="NEM91750.1"/>
    <property type="molecule type" value="Genomic_DNA"/>
</dbReference>
<reference evidence="3 4" key="1">
    <citation type="journal article" date="2014" name="Int. J. Syst. Evol. Microbiol.">
        <title>Description of Galbitalea soli gen. nov., sp. nov., and Frondihabitans sucicola sp. nov.</title>
        <authorList>
            <person name="Kim S.J."/>
            <person name="Lim J.M."/>
            <person name="Ahn J.H."/>
            <person name="Weon H.Y."/>
            <person name="Hamada M."/>
            <person name="Suzuki K."/>
            <person name="Ahn T.Y."/>
            <person name="Kwon S.W."/>
        </authorList>
    </citation>
    <scope>NUCLEOTIDE SEQUENCE [LARGE SCALE GENOMIC DNA]</scope>
    <source>
        <strain evidence="3 4">NBRC 108727</strain>
    </source>
</reference>
<dbReference type="RefSeq" id="WP_163473802.1">
    <property type="nucleotide sequence ID" value="NZ_JAAGWZ010000003.1"/>
</dbReference>
<dbReference type="Pfam" id="PF13845">
    <property type="entry name" value="Septum_form"/>
    <property type="match status" value="1"/>
</dbReference>
<proteinExistence type="predicted"/>